<gene>
    <name evidence="1" type="ORF">SCAR479_08280</name>
</gene>
<accession>A0ABR2XMG2</accession>
<dbReference type="Proteomes" id="UP001465668">
    <property type="component" value="Unassembled WGS sequence"/>
</dbReference>
<evidence type="ECO:0000313" key="2">
    <source>
        <dbReference type="Proteomes" id="UP001465668"/>
    </source>
</evidence>
<sequence>MTSEPLSNDASYGLLAFDHFIAQNFDLTQPQASDPHQYRELALRYLRLTPLERFPYHSRTFEESAEPPLPSDIVDRALRPFQKPRERNASVRRGTTGGTEHPLWLRTCYAPDLAPRYAELRSQCEVGGVYAVDAADCFDDAALYDAEKDEEVGAGDRDGVVEGNAGLRALLLRAPMLADVVQYNCPEDEEFWGEQEGEPLEVPPEQEALEKASTEAKWLLYLVDEEVLRDEDGLVKMLWMDVHGHCVWRTRTHPGRMAGFRGALADGRSLSMMVEDETGGDEEGWQMDLVF</sequence>
<proteinExistence type="predicted"/>
<reference evidence="1 2" key="1">
    <citation type="submission" date="2024-02" db="EMBL/GenBank/DDBJ databases">
        <title>First draft genome assembly of two strains of Seiridium cardinale.</title>
        <authorList>
            <person name="Emiliani G."/>
            <person name="Scali E."/>
        </authorList>
    </citation>
    <scope>NUCLEOTIDE SEQUENCE [LARGE SCALE GENOMIC DNA]</scope>
    <source>
        <strain evidence="1 2">BM-138-000479</strain>
    </source>
</reference>
<dbReference type="EMBL" id="JARVKM010000037">
    <property type="protein sequence ID" value="KAK9775006.1"/>
    <property type="molecule type" value="Genomic_DNA"/>
</dbReference>
<organism evidence="1 2">
    <name type="scientific">Seiridium cardinale</name>
    <dbReference type="NCBI Taxonomy" id="138064"/>
    <lineage>
        <taxon>Eukaryota</taxon>
        <taxon>Fungi</taxon>
        <taxon>Dikarya</taxon>
        <taxon>Ascomycota</taxon>
        <taxon>Pezizomycotina</taxon>
        <taxon>Sordariomycetes</taxon>
        <taxon>Xylariomycetidae</taxon>
        <taxon>Amphisphaeriales</taxon>
        <taxon>Sporocadaceae</taxon>
        <taxon>Seiridium</taxon>
    </lineage>
</organism>
<name>A0ABR2XMG2_9PEZI</name>
<protein>
    <submittedName>
        <fullName evidence="1">Uncharacterized protein</fullName>
    </submittedName>
</protein>
<evidence type="ECO:0000313" key="1">
    <source>
        <dbReference type="EMBL" id="KAK9775006.1"/>
    </source>
</evidence>
<keyword evidence="2" id="KW-1185">Reference proteome</keyword>
<comment type="caution">
    <text evidence="1">The sequence shown here is derived from an EMBL/GenBank/DDBJ whole genome shotgun (WGS) entry which is preliminary data.</text>
</comment>